<protein>
    <submittedName>
        <fullName evidence="1">Gp6 protein</fullName>
    </submittedName>
</protein>
<sequence>MANFEVLKPFENKKTGKSYKQGQEIEMTVKRSQEVESNAKDLGYNEPFLKRIKEKK</sequence>
<gene>
    <name evidence="1" type="ORF">C273_01725</name>
</gene>
<dbReference type="STRING" id="1229783.C273_01725"/>
<reference evidence="1 2" key="1">
    <citation type="journal article" date="2013" name="Genome Announc.">
        <title>Genome Sequence of Staphylococcus massiliensis Strain S46, Isolated from the Surface of Healthy Human Skin.</title>
        <authorList>
            <person name="Srivastav R."/>
            <person name="Singh A."/>
            <person name="Jangir P.K."/>
            <person name="Kumari C."/>
            <person name="Muduli S."/>
            <person name="Sharma R."/>
        </authorList>
    </citation>
    <scope>NUCLEOTIDE SEQUENCE [LARGE SCALE GENOMIC DNA]</scope>
    <source>
        <strain evidence="1 2">S46</strain>
    </source>
</reference>
<dbReference type="Proteomes" id="UP000009885">
    <property type="component" value="Unassembled WGS sequence"/>
</dbReference>
<comment type="caution">
    <text evidence="1">The sequence shown here is derived from an EMBL/GenBank/DDBJ whole genome shotgun (WGS) entry which is preliminary data.</text>
</comment>
<keyword evidence="2" id="KW-1185">Reference proteome</keyword>
<dbReference type="EMBL" id="AMSQ01000002">
    <property type="protein sequence ID" value="EKU50321.1"/>
    <property type="molecule type" value="Genomic_DNA"/>
</dbReference>
<proteinExistence type="predicted"/>
<evidence type="ECO:0000313" key="1">
    <source>
        <dbReference type="EMBL" id="EKU50321.1"/>
    </source>
</evidence>
<dbReference type="AlphaFoldDB" id="K9AW74"/>
<dbReference type="PATRIC" id="fig|1229783.3.peg.351"/>
<organism evidence="1 2">
    <name type="scientific">Staphylococcus massiliensis S46</name>
    <dbReference type="NCBI Taxonomy" id="1229783"/>
    <lineage>
        <taxon>Bacteria</taxon>
        <taxon>Bacillati</taxon>
        <taxon>Bacillota</taxon>
        <taxon>Bacilli</taxon>
        <taxon>Bacillales</taxon>
        <taxon>Staphylococcaceae</taxon>
        <taxon>Staphylococcus</taxon>
    </lineage>
</organism>
<name>K9AW74_9STAP</name>
<accession>K9AW74</accession>
<evidence type="ECO:0000313" key="2">
    <source>
        <dbReference type="Proteomes" id="UP000009885"/>
    </source>
</evidence>
<dbReference type="RefSeq" id="WP_009382082.1">
    <property type="nucleotide sequence ID" value="NZ_AMSQ01000002.1"/>
</dbReference>